<organism evidence="1">
    <name type="scientific">viral metagenome</name>
    <dbReference type="NCBI Taxonomy" id="1070528"/>
    <lineage>
        <taxon>unclassified sequences</taxon>
        <taxon>metagenomes</taxon>
        <taxon>organismal metagenomes</taxon>
    </lineage>
</organism>
<sequence>MTIIKTLYILYSNIICINCFSLHNIKIKTTNGVLYTNKVKYNKLTMCSNNNENTSNIINISNSNINSNSNSKSFYDFIKQHNITLNNNNIIEENDVKKNNIEENYVENYITKFVDNYYKNNSQTETHKLLTSYTCYEKYIREPSSKDLKLLTPESSIEWAKTWTYEMIHQANHFPTFMYQDMFKMRDFGSINSSRTYFYIGFFPKTANLKQGPYFIGAFELQPKKRHFITHAIIQNPYYFTNNNFDTTKFVEFKRELEALCNDAGVFLQFSNLKHTKDERYYYSWLYDE</sequence>
<protein>
    <submittedName>
        <fullName evidence="1">Uncharacterized protein</fullName>
    </submittedName>
</protein>
<proteinExistence type="predicted"/>
<dbReference type="EMBL" id="MN739867">
    <property type="protein sequence ID" value="QHT75328.1"/>
    <property type="molecule type" value="Genomic_DNA"/>
</dbReference>
<reference evidence="1" key="1">
    <citation type="journal article" date="2020" name="Nature">
        <title>Giant virus diversity and host interactions through global metagenomics.</title>
        <authorList>
            <person name="Schulz F."/>
            <person name="Roux S."/>
            <person name="Paez-Espino D."/>
            <person name="Jungbluth S."/>
            <person name="Walsh D.A."/>
            <person name="Denef V.J."/>
            <person name="McMahon K.D."/>
            <person name="Konstantinidis K.T."/>
            <person name="Eloe-Fadrosh E.A."/>
            <person name="Kyrpides N.C."/>
            <person name="Woyke T."/>
        </authorList>
    </citation>
    <scope>NUCLEOTIDE SEQUENCE</scope>
    <source>
        <strain evidence="1">GVMAG-M-3300023179-63</strain>
    </source>
</reference>
<name>A0A6C0H465_9ZZZZ</name>
<dbReference type="AlphaFoldDB" id="A0A6C0H465"/>
<accession>A0A6C0H465</accession>
<evidence type="ECO:0000313" key="1">
    <source>
        <dbReference type="EMBL" id="QHT75328.1"/>
    </source>
</evidence>